<protein>
    <submittedName>
        <fullName evidence="2">Uncharacterized protein</fullName>
    </submittedName>
</protein>
<proteinExistence type="predicted"/>
<keyword evidence="3" id="KW-1185">Reference proteome</keyword>
<gene>
    <name evidence="2" type="ORF">BS47DRAFT_1351593</name>
</gene>
<dbReference type="Proteomes" id="UP000886523">
    <property type="component" value="Unassembled WGS sequence"/>
</dbReference>
<organism evidence="2 3">
    <name type="scientific">Hydnum rufescens UP504</name>
    <dbReference type="NCBI Taxonomy" id="1448309"/>
    <lineage>
        <taxon>Eukaryota</taxon>
        <taxon>Fungi</taxon>
        <taxon>Dikarya</taxon>
        <taxon>Basidiomycota</taxon>
        <taxon>Agaricomycotina</taxon>
        <taxon>Agaricomycetes</taxon>
        <taxon>Cantharellales</taxon>
        <taxon>Hydnaceae</taxon>
        <taxon>Hydnum</taxon>
    </lineage>
</organism>
<feature type="region of interest" description="Disordered" evidence="1">
    <location>
        <begin position="150"/>
        <end position="192"/>
    </location>
</feature>
<evidence type="ECO:0000313" key="3">
    <source>
        <dbReference type="Proteomes" id="UP000886523"/>
    </source>
</evidence>
<evidence type="ECO:0000256" key="1">
    <source>
        <dbReference type="SAM" id="MobiDB-lite"/>
    </source>
</evidence>
<dbReference type="EMBL" id="MU129081">
    <property type="protein sequence ID" value="KAF9507427.1"/>
    <property type="molecule type" value="Genomic_DNA"/>
</dbReference>
<name>A0A9P6DMZ0_9AGAM</name>
<dbReference type="AlphaFoldDB" id="A0A9P6DMZ0"/>
<evidence type="ECO:0000313" key="2">
    <source>
        <dbReference type="EMBL" id="KAF9507427.1"/>
    </source>
</evidence>
<sequence length="192" mass="21349">TPTSLGTEGTVDPKDSPPYSHPIPYHHPRLILTRLCRPIHLHHSLRLPVFALLVCVTHLYEIHMPLLCLLRYIPRPVVLLRLVRMVHGPEVPLIFLTYGIHSRLCCPSHSRLPVFLTIPAYGGVSSVNRRDSRHSARSADSWVGAAISRTSSQARHTEDHLSPESQSPSAWRRSGVPAVPLVPSPFDEGPGE</sequence>
<comment type="caution">
    <text evidence="2">The sequence shown here is derived from an EMBL/GenBank/DDBJ whole genome shotgun (WGS) entry which is preliminary data.</text>
</comment>
<reference evidence="2" key="1">
    <citation type="journal article" date="2020" name="Nat. Commun.">
        <title>Large-scale genome sequencing of mycorrhizal fungi provides insights into the early evolution of symbiotic traits.</title>
        <authorList>
            <person name="Miyauchi S."/>
            <person name="Kiss E."/>
            <person name="Kuo A."/>
            <person name="Drula E."/>
            <person name="Kohler A."/>
            <person name="Sanchez-Garcia M."/>
            <person name="Morin E."/>
            <person name="Andreopoulos B."/>
            <person name="Barry K.W."/>
            <person name="Bonito G."/>
            <person name="Buee M."/>
            <person name="Carver A."/>
            <person name="Chen C."/>
            <person name="Cichocki N."/>
            <person name="Clum A."/>
            <person name="Culley D."/>
            <person name="Crous P.W."/>
            <person name="Fauchery L."/>
            <person name="Girlanda M."/>
            <person name="Hayes R.D."/>
            <person name="Keri Z."/>
            <person name="LaButti K."/>
            <person name="Lipzen A."/>
            <person name="Lombard V."/>
            <person name="Magnuson J."/>
            <person name="Maillard F."/>
            <person name="Murat C."/>
            <person name="Nolan M."/>
            <person name="Ohm R.A."/>
            <person name="Pangilinan J."/>
            <person name="Pereira M.F."/>
            <person name="Perotto S."/>
            <person name="Peter M."/>
            <person name="Pfister S."/>
            <person name="Riley R."/>
            <person name="Sitrit Y."/>
            <person name="Stielow J.B."/>
            <person name="Szollosi G."/>
            <person name="Zifcakova L."/>
            <person name="Stursova M."/>
            <person name="Spatafora J.W."/>
            <person name="Tedersoo L."/>
            <person name="Vaario L.M."/>
            <person name="Yamada A."/>
            <person name="Yan M."/>
            <person name="Wang P."/>
            <person name="Xu J."/>
            <person name="Bruns T."/>
            <person name="Baldrian P."/>
            <person name="Vilgalys R."/>
            <person name="Dunand C."/>
            <person name="Henrissat B."/>
            <person name="Grigoriev I.V."/>
            <person name="Hibbett D."/>
            <person name="Nagy L.G."/>
            <person name="Martin F.M."/>
        </authorList>
    </citation>
    <scope>NUCLEOTIDE SEQUENCE</scope>
    <source>
        <strain evidence="2">UP504</strain>
    </source>
</reference>
<accession>A0A9P6DMZ0</accession>
<feature type="non-terminal residue" evidence="2">
    <location>
        <position position="1"/>
    </location>
</feature>